<comment type="catalytic activity">
    <reaction evidence="1 7">
        <text>an S-(2-hydroxyacyl)glutathione + H2O = a 2-hydroxy carboxylate + glutathione + H(+)</text>
        <dbReference type="Rhea" id="RHEA:21864"/>
        <dbReference type="ChEBI" id="CHEBI:15377"/>
        <dbReference type="ChEBI" id="CHEBI:15378"/>
        <dbReference type="ChEBI" id="CHEBI:57925"/>
        <dbReference type="ChEBI" id="CHEBI:58896"/>
        <dbReference type="ChEBI" id="CHEBI:71261"/>
        <dbReference type="EC" id="3.1.2.6"/>
    </reaction>
</comment>
<feature type="binding site" evidence="7">
    <location>
        <position position="57"/>
    </location>
    <ligand>
        <name>Zn(2+)</name>
        <dbReference type="ChEBI" id="CHEBI:29105"/>
        <label>2</label>
    </ligand>
</feature>
<dbReference type="GO" id="GO:0019243">
    <property type="term" value="P:methylglyoxal catabolic process to D-lactate via S-lactoyl-glutathione"/>
    <property type="evidence" value="ECO:0007669"/>
    <property type="project" value="UniProtKB-UniRule"/>
</dbReference>
<protein>
    <recommendedName>
        <fullName evidence="7">Hydroxyacylglutathione hydrolase</fullName>
        <ecNumber evidence="7">3.1.2.6</ecNumber>
    </recommendedName>
    <alternativeName>
        <fullName evidence="7">Glyoxalase II</fullName>
        <shortName evidence="7">Glx II</shortName>
    </alternativeName>
</protein>
<feature type="binding site" evidence="7">
    <location>
        <position position="58"/>
    </location>
    <ligand>
        <name>Zn(2+)</name>
        <dbReference type="ChEBI" id="CHEBI:29105"/>
        <label>2</label>
    </ligand>
</feature>
<comment type="cofactor">
    <cofactor evidence="7">
        <name>Zn(2+)</name>
        <dbReference type="ChEBI" id="CHEBI:29105"/>
    </cofactor>
    <text evidence="7">Binds 2 Zn(2+) ions per subunit.</text>
</comment>
<comment type="function">
    <text evidence="7">Thiolesterase that catalyzes the hydrolysis of S-D-lactoyl-glutathione to form glutathione and D-lactic acid.</text>
</comment>
<feature type="binding site" evidence="7">
    <location>
        <position position="55"/>
    </location>
    <ligand>
        <name>Zn(2+)</name>
        <dbReference type="ChEBI" id="CHEBI:29105"/>
        <label>1</label>
    </ligand>
</feature>
<gene>
    <name evidence="7 9" type="primary">gloB</name>
    <name evidence="9" type="ORF">EOE67_11360</name>
</gene>
<keyword evidence="10" id="KW-1185">Reference proteome</keyword>
<evidence type="ECO:0000256" key="2">
    <source>
        <dbReference type="ARBA" id="ARBA00004963"/>
    </source>
</evidence>
<evidence type="ECO:0000256" key="6">
    <source>
        <dbReference type="ARBA" id="ARBA00022833"/>
    </source>
</evidence>
<evidence type="ECO:0000256" key="3">
    <source>
        <dbReference type="ARBA" id="ARBA00006759"/>
    </source>
</evidence>
<reference evidence="9 10" key="1">
    <citation type="submission" date="2019-01" db="EMBL/GenBank/DDBJ databases">
        <authorList>
            <person name="Chen W.-M."/>
        </authorList>
    </citation>
    <scope>NUCLEOTIDE SEQUENCE [LARGE SCALE GENOMIC DNA]</scope>
    <source>
        <strain evidence="9 10">KYPC3</strain>
    </source>
</reference>
<dbReference type="EMBL" id="SACS01000011">
    <property type="protein sequence ID" value="RVU37185.1"/>
    <property type="molecule type" value="Genomic_DNA"/>
</dbReference>
<dbReference type="Pfam" id="PF00753">
    <property type="entry name" value="Lactamase_B"/>
    <property type="match status" value="1"/>
</dbReference>
<dbReference type="AlphaFoldDB" id="A0A437QRP9"/>
<dbReference type="Gene3D" id="3.60.15.10">
    <property type="entry name" value="Ribonuclease Z/Hydroxyacylglutathione hydrolase-like"/>
    <property type="match status" value="1"/>
</dbReference>
<feature type="binding site" evidence="7">
    <location>
        <position position="117"/>
    </location>
    <ligand>
        <name>Zn(2+)</name>
        <dbReference type="ChEBI" id="CHEBI:29105"/>
        <label>1</label>
    </ligand>
</feature>
<keyword evidence="4 7" id="KW-0479">Metal-binding</keyword>
<name>A0A437QRP9_9GAMM</name>
<dbReference type="Proteomes" id="UP000283077">
    <property type="component" value="Unassembled WGS sequence"/>
</dbReference>
<comment type="similarity">
    <text evidence="3 7">Belongs to the metallo-beta-lactamase superfamily. Glyoxalase II family.</text>
</comment>
<evidence type="ECO:0000256" key="4">
    <source>
        <dbReference type="ARBA" id="ARBA00022723"/>
    </source>
</evidence>
<dbReference type="InterPro" id="IPR017782">
    <property type="entry name" value="Hydroxyacylglutathione_Hdrlase"/>
</dbReference>
<dbReference type="EC" id="3.1.2.6" evidence="7"/>
<evidence type="ECO:0000256" key="1">
    <source>
        <dbReference type="ARBA" id="ARBA00001623"/>
    </source>
</evidence>
<keyword evidence="5 7" id="KW-0378">Hydrolase</keyword>
<dbReference type="NCBIfam" id="TIGR03413">
    <property type="entry name" value="GSH_gloB"/>
    <property type="match status" value="1"/>
</dbReference>
<dbReference type="UniPathway" id="UPA00619">
    <property type="reaction ID" value="UER00676"/>
</dbReference>
<proteinExistence type="inferred from homology"/>
<feature type="binding site" evidence="7">
    <location>
        <position position="138"/>
    </location>
    <ligand>
        <name>Zn(2+)</name>
        <dbReference type="ChEBI" id="CHEBI:29105"/>
        <label>1</label>
    </ligand>
</feature>
<comment type="caution">
    <text evidence="9">The sequence shown here is derived from an EMBL/GenBank/DDBJ whole genome shotgun (WGS) entry which is preliminary data.</text>
</comment>
<dbReference type="SMART" id="SM00849">
    <property type="entry name" value="Lactamase_B"/>
    <property type="match status" value="1"/>
</dbReference>
<dbReference type="Pfam" id="PF16123">
    <property type="entry name" value="HAGH_C"/>
    <property type="match status" value="1"/>
</dbReference>
<dbReference type="PIRSF" id="PIRSF005457">
    <property type="entry name" value="Glx"/>
    <property type="match status" value="1"/>
</dbReference>
<evidence type="ECO:0000256" key="5">
    <source>
        <dbReference type="ARBA" id="ARBA00022801"/>
    </source>
</evidence>
<dbReference type="PANTHER" id="PTHR43705">
    <property type="entry name" value="HYDROXYACYLGLUTATHIONE HYDROLASE"/>
    <property type="match status" value="1"/>
</dbReference>
<dbReference type="InterPro" id="IPR032282">
    <property type="entry name" value="HAGH_C"/>
</dbReference>
<sequence length="258" mass="29443">MHQITALPAFNDNYIWCIHAAGKAIVVDPGDADVVQHYLKANNLQLVAILITHHHWDHVDGLPQLQQQWPQVSLYLPAAEQLKIKHIADHSHYLHADDQLEIPELGLGFRIISTPGHTLGHLCYVTEQTEQSWLFCGDTLFSGGCGRLFEGSAAQMHQSLTLLNELPADTLVFCTHEYTISNLKFALEVEPDNQAIVEHLGFCQNLRQQGGITLPTTLQLERLINPFLRCEQPQLQQQWQQTDAQNLFKFLREWKNRF</sequence>
<dbReference type="InterPro" id="IPR001279">
    <property type="entry name" value="Metallo-B-lactamas"/>
</dbReference>
<dbReference type="RefSeq" id="WP_127699198.1">
    <property type="nucleotide sequence ID" value="NZ_SACS01000011.1"/>
</dbReference>
<feature type="domain" description="Metallo-beta-lactamase" evidence="8">
    <location>
        <begin position="12"/>
        <end position="176"/>
    </location>
</feature>
<dbReference type="InterPro" id="IPR035680">
    <property type="entry name" value="Clx_II_MBL"/>
</dbReference>
<dbReference type="OrthoDB" id="9802248at2"/>
<keyword evidence="6 7" id="KW-0862">Zinc</keyword>
<comment type="pathway">
    <text evidence="2 7">Secondary metabolite metabolism; methylglyoxal degradation; (R)-lactate from methylglyoxal: step 2/2.</text>
</comment>
<dbReference type="GO" id="GO:0046872">
    <property type="term" value="F:metal ion binding"/>
    <property type="evidence" value="ECO:0007669"/>
    <property type="project" value="UniProtKB-KW"/>
</dbReference>
<dbReference type="PANTHER" id="PTHR43705:SF1">
    <property type="entry name" value="HYDROXYACYLGLUTATHIONE HYDROLASE GLOB"/>
    <property type="match status" value="1"/>
</dbReference>
<dbReference type="HAMAP" id="MF_01374">
    <property type="entry name" value="Glyoxalase_2"/>
    <property type="match status" value="1"/>
</dbReference>
<feature type="binding site" evidence="7">
    <location>
        <position position="53"/>
    </location>
    <ligand>
        <name>Zn(2+)</name>
        <dbReference type="ChEBI" id="CHEBI:29105"/>
        <label>1</label>
    </ligand>
</feature>
<dbReference type="InterPro" id="IPR036866">
    <property type="entry name" value="RibonucZ/Hydroxyglut_hydro"/>
</dbReference>
<dbReference type="InterPro" id="IPR050110">
    <property type="entry name" value="Glyoxalase_II_hydrolase"/>
</dbReference>
<evidence type="ECO:0000313" key="10">
    <source>
        <dbReference type="Proteomes" id="UP000283077"/>
    </source>
</evidence>
<organism evidence="9 10">
    <name type="scientific">Rheinheimera riviphila</name>
    <dbReference type="NCBI Taxonomy" id="1834037"/>
    <lineage>
        <taxon>Bacteria</taxon>
        <taxon>Pseudomonadati</taxon>
        <taxon>Pseudomonadota</taxon>
        <taxon>Gammaproteobacteria</taxon>
        <taxon>Chromatiales</taxon>
        <taxon>Chromatiaceae</taxon>
        <taxon>Rheinheimera</taxon>
    </lineage>
</organism>
<dbReference type="SUPFAM" id="SSF56281">
    <property type="entry name" value="Metallo-hydrolase/oxidoreductase"/>
    <property type="match status" value="1"/>
</dbReference>
<dbReference type="GO" id="GO:0004416">
    <property type="term" value="F:hydroxyacylglutathione hydrolase activity"/>
    <property type="evidence" value="ECO:0007669"/>
    <property type="project" value="UniProtKB-UniRule"/>
</dbReference>
<accession>A0A437QRP9</accession>
<evidence type="ECO:0000256" key="7">
    <source>
        <dbReference type="HAMAP-Rule" id="MF_01374"/>
    </source>
</evidence>
<evidence type="ECO:0000313" key="9">
    <source>
        <dbReference type="EMBL" id="RVU37185.1"/>
    </source>
</evidence>
<evidence type="ECO:0000259" key="8">
    <source>
        <dbReference type="SMART" id="SM00849"/>
    </source>
</evidence>
<feature type="binding site" evidence="7">
    <location>
        <position position="138"/>
    </location>
    <ligand>
        <name>Zn(2+)</name>
        <dbReference type="ChEBI" id="CHEBI:29105"/>
        <label>2</label>
    </ligand>
</feature>
<feature type="binding site" evidence="7">
    <location>
        <position position="176"/>
    </location>
    <ligand>
        <name>Zn(2+)</name>
        <dbReference type="ChEBI" id="CHEBI:29105"/>
        <label>2</label>
    </ligand>
</feature>
<dbReference type="CDD" id="cd07723">
    <property type="entry name" value="hydroxyacylglutathione_hydrolase_MBL-fold"/>
    <property type="match status" value="1"/>
</dbReference>
<comment type="subunit">
    <text evidence="7">Monomer.</text>
</comment>